<sequence>MKQAQTRTTPLISLAFLVSALFSASSFASDSIAQSDTTAEYAQTASTGSQVFAQYGIDEKLIKLSLSSLTAGEHLVEQTTRSIKIGDSERVSRVFLVKETDTKGNIDLRIKYNPSQVDKRDDAIDEIERNTKTEYRLRDYAQSYDPATVHVQTQADETVIISFNYSKYGLPQDIAYFRFMKVAITVKNRVPQKMVITNAKPFSYEGHQIDSYQQTILFEQLENGRVILSEKEIAVKGSSKGQPLEIKAKTVPVALYDEKDGVHVLHQELLSEVSDPRIHEERVELDSLFPLMGDMVRQKGIDLPLPYGFSVAYRQQEMNLPFTDFHIMGVGLNALFDPKKSFGHVNAESLSLRGDINILPFWNLFGVVGKIDVDATVDAHYTGALKETPLGLLCLKEPKLCQPGNVHLPLHLEYDVIGAGTTLSVGYKEFFASLTGTYTTTRLKGNENWGDPIITIQPMLGYQLVDYRAQLFVGAEYQGLKPTISGTIDSVEIGGKPFEYNVGLEMEEWAYLIGFNKQFGKNYNMTFLYNKGETRNSMTLNFGYRF</sequence>
<accession>A0A1W6MBY0</accession>
<proteinExistence type="predicted"/>
<keyword evidence="1" id="KW-0732">Signal</keyword>
<organism evidence="2 3">
    <name type="scientific">Vibrio vulnificus</name>
    <dbReference type="NCBI Taxonomy" id="672"/>
    <lineage>
        <taxon>Bacteria</taxon>
        <taxon>Pseudomonadati</taxon>
        <taxon>Pseudomonadota</taxon>
        <taxon>Gammaproteobacteria</taxon>
        <taxon>Vibrionales</taxon>
        <taxon>Vibrionaceae</taxon>
        <taxon>Vibrio</taxon>
    </lineage>
</organism>
<name>A0A1W6MBY0_VIBVL</name>
<dbReference type="Proteomes" id="UP000237466">
    <property type="component" value="Unassembled WGS sequence"/>
</dbReference>
<dbReference type="RefSeq" id="WP_015728271.1">
    <property type="nucleotide sequence ID" value="NZ_CP015513.1"/>
</dbReference>
<evidence type="ECO:0000256" key="1">
    <source>
        <dbReference type="SAM" id="SignalP"/>
    </source>
</evidence>
<comment type="caution">
    <text evidence="2">The sequence shown here is derived from an EMBL/GenBank/DDBJ whole genome shotgun (WGS) entry which is preliminary data.</text>
</comment>
<dbReference type="EMBL" id="PDGH01000126">
    <property type="protein sequence ID" value="POB44060.1"/>
    <property type="molecule type" value="Genomic_DNA"/>
</dbReference>
<evidence type="ECO:0000313" key="2">
    <source>
        <dbReference type="EMBL" id="POB44060.1"/>
    </source>
</evidence>
<gene>
    <name evidence="2" type="ORF">CRN52_20300</name>
</gene>
<protein>
    <submittedName>
        <fullName evidence="2">Uncharacterized protein</fullName>
    </submittedName>
</protein>
<feature type="chain" id="PRO_5030037175" evidence="1">
    <location>
        <begin position="29"/>
        <end position="546"/>
    </location>
</feature>
<reference evidence="2 3" key="1">
    <citation type="journal article" date="2018" name="Front. Microbiol.">
        <title>Phylogeny of Vibrio vulnificus from the Analysis of the Core-Genome: Implications for Intra-Species Taxonomy.</title>
        <authorList>
            <person name="Roig F.J."/>
            <person name="Gonzalez-Candelas F."/>
            <person name="Sanjuan E."/>
            <person name="Fouz B."/>
            <person name="Feil E.J."/>
            <person name="Llorens C."/>
            <person name="Baker-Austin C."/>
            <person name="Oliver J.D."/>
            <person name="Danin-Poleg Y."/>
            <person name="Gibas C.J."/>
            <person name="Kashi Y."/>
            <person name="Gulig P.A."/>
            <person name="Morrison S.S."/>
            <person name="Amaro C."/>
        </authorList>
    </citation>
    <scope>NUCLEOTIDE SEQUENCE [LARGE SCALE GENOMIC DNA]</scope>
    <source>
        <strain evidence="2 3">CECT4608</strain>
    </source>
</reference>
<evidence type="ECO:0000313" key="3">
    <source>
        <dbReference type="Proteomes" id="UP000237466"/>
    </source>
</evidence>
<feature type="signal peptide" evidence="1">
    <location>
        <begin position="1"/>
        <end position="28"/>
    </location>
</feature>
<dbReference type="AlphaFoldDB" id="A0A1W6MBY0"/>